<dbReference type="InterPro" id="IPR039664">
    <property type="entry name" value="GRB/APBB1IP"/>
</dbReference>
<dbReference type="AlphaFoldDB" id="A0A4Z2BY38"/>
<dbReference type="Proteomes" id="UP000516260">
    <property type="component" value="Chromosome 17"/>
</dbReference>
<dbReference type="GO" id="GO:0005886">
    <property type="term" value="C:plasma membrane"/>
    <property type="evidence" value="ECO:0007669"/>
    <property type="project" value="TreeGrafter"/>
</dbReference>
<gene>
    <name evidence="2" type="ORF">fugu_016137</name>
</gene>
<dbReference type="PANTHER" id="PTHR11243:SF14">
    <property type="entry name" value="AMYLOID BETA A4 PRECURSOR PROTEIN-BINDING FAMILY B MEMBER 1-INTERACTING PROTEIN"/>
    <property type="match status" value="1"/>
</dbReference>
<dbReference type="EMBL" id="SWLE01000009">
    <property type="protein sequence ID" value="TNM96476.1"/>
    <property type="molecule type" value="Genomic_DNA"/>
</dbReference>
<feature type="compositionally biased region" description="Low complexity" evidence="1">
    <location>
        <begin position="104"/>
        <end position="123"/>
    </location>
</feature>
<dbReference type="PANTHER" id="PTHR11243">
    <property type="entry name" value="GROWTH FACTOR RECEPTOR-BOUND PROTEIN"/>
    <property type="match status" value="1"/>
</dbReference>
<protein>
    <submittedName>
        <fullName evidence="2">Uncharacterized protein</fullName>
    </submittedName>
</protein>
<reference evidence="2 3" key="1">
    <citation type="submission" date="2019-04" db="EMBL/GenBank/DDBJ databases">
        <title>The sequence and de novo assembly of Takifugu bimaculatus genome using PacBio and Hi-C technologies.</title>
        <authorList>
            <person name="Xu P."/>
            <person name="Liu B."/>
            <person name="Zhou Z."/>
        </authorList>
    </citation>
    <scope>NUCLEOTIDE SEQUENCE [LARGE SCALE GENOMIC DNA]</scope>
    <source>
        <strain evidence="2">TB-2018</strain>
        <tissue evidence="2">Muscle</tissue>
    </source>
</reference>
<evidence type="ECO:0000256" key="1">
    <source>
        <dbReference type="SAM" id="MobiDB-lite"/>
    </source>
</evidence>
<feature type="region of interest" description="Disordered" evidence="1">
    <location>
        <begin position="81"/>
        <end position="145"/>
    </location>
</feature>
<accession>A0A4Z2BY38</accession>
<dbReference type="GO" id="GO:0005829">
    <property type="term" value="C:cytosol"/>
    <property type="evidence" value="ECO:0007669"/>
    <property type="project" value="TreeGrafter"/>
</dbReference>
<feature type="compositionally biased region" description="Pro residues" evidence="1">
    <location>
        <begin position="87"/>
        <end position="96"/>
    </location>
</feature>
<feature type="region of interest" description="Disordered" evidence="1">
    <location>
        <begin position="19"/>
        <end position="45"/>
    </location>
</feature>
<evidence type="ECO:0000313" key="3">
    <source>
        <dbReference type="Proteomes" id="UP000516260"/>
    </source>
</evidence>
<comment type="caution">
    <text evidence="2">The sequence shown here is derived from an EMBL/GenBank/DDBJ whole genome shotgun (WGS) entry which is preliminary data.</text>
</comment>
<proteinExistence type="predicted"/>
<name>A0A4Z2BY38_9TELE</name>
<keyword evidence="3" id="KW-1185">Reference proteome</keyword>
<evidence type="ECO:0000313" key="2">
    <source>
        <dbReference type="EMBL" id="TNM96476.1"/>
    </source>
</evidence>
<organism evidence="2 3">
    <name type="scientific">Takifugu bimaculatus</name>
    <dbReference type="NCBI Taxonomy" id="433685"/>
    <lineage>
        <taxon>Eukaryota</taxon>
        <taxon>Metazoa</taxon>
        <taxon>Chordata</taxon>
        <taxon>Craniata</taxon>
        <taxon>Vertebrata</taxon>
        <taxon>Euteleostomi</taxon>
        <taxon>Actinopterygii</taxon>
        <taxon>Neopterygii</taxon>
        <taxon>Teleostei</taxon>
        <taxon>Neoteleostei</taxon>
        <taxon>Acanthomorphata</taxon>
        <taxon>Eupercaria</taxon>
        <taxon>Tetraodontiformes</taxon>
        <taxon>Tetradontoidea</taxon>
        <taxon>Tetraodontidae</taxon>
        <taxon>Takifugu</taxon>
    </lineage>
</organism>
<sequence>MDDIDAMFSEMLGEMDLLTKSLDQEMAPPDAPPSTSEEVSFSIGFPDLNESLQELEDNDLDALMADLVADLNATEQKLAAEIEDLKVPPPPQPHLPPKSRGAVSTSSSSTISGASSPASSATSPLPPPPPQSAKPSMEEIEAQMKADKIKLAAREAKRS</sequence>